<evidence type="ECO:0000313" key="3">
    <source>
        <dbReference type="Proteomes" id="UP000799428"/>
    </source>
</evidence>
<evidence type="ECO:0000313" key="2">
    <source>
        <dbReference type="EMBL" id="KAF2711722.1"/>
    </source>
</evidence>
<feature type="compositionally biased region" description="Pro residues" evidence="1">
    <location>
        <begin position="174"/>
        <end position="189"/>
    </location>
</feature>
<feature type="region of interest" description="Disordered" evidence="1">
    <location>
        <begin position="134"/>
        <end position="189"/>
    </location>
</feature>
<name>A0A6G1KGW5_9PLEO</name>
<feature type="compositionally biased region" description="Low complexity" evidence="1">
    <location>
        <begin position="145"/>
        <end position="171"/>
    </location>
</feature>
<dbReference type="Proteomes" id="UP000799428">
    <property type="component" value="Unassembled WGS sequence"/>
</dbReference>
<dbReference type="AlphaFoldDB" id="A0A6G1KGW5"/>
<gene>
    <name evidence="2" type="ORF">K504DRAFT_227860</name>
</gene>
<reference evidence="2" key="1">
    <citation type="journal article" date="2020" name="Stud. Mycol.">
        <title>101 Dothideomycetes genomes: a test case for predicting lifestyles and emergence of pathogens.</title>
        <authorList>
            <person name="Haridas S."/>
            <person name="Albert R."/>
            <person name="Binder M."/>
            <person name="Bloem J."/>
            <person name="Labutti K."/>
            <person name="Salamov A."/>
            <person name="Andreopoulos B."/>
            <person name="Baker S."/>
            <person name="Barry K."/>
            <person name="Bills G."/>
            <person name="Bluhm B."/>
            <person name="Cannon C."/>
            <person name="Castanera R."/>
            <person name="Culley D."/>
            <person name="Daum C."/>
            <person name="Ezra D."/>
            <person name="Gonzalez J."/>
            <person name="Henrissat B."/>
            <person name="Kuo A."/>
            <person name="Liang C."/>
            <person name="Lipzen A."/>
            <person name="Lutzoni F."/>
            <person name="Magnuson J."/>
            <person name="Mondo S."/>
            <person name="Nolan M."/>
            <person name="Ohm R."/>
            <person name="Pangilinan J."/>
            <person name="Park H.-J."/>
            <person name="Ramirez L."/>
            <person name="Alfaro M."/>
            <person name="Sun H."/>
            <person name="Tritt A."/>
            <person name="Yoshinaga Y."/>
            <person name="Zwiers L.-H."/>
            <person name="Turgeon B."/>
            <person name="Goodwin S."/>
            <person name="Spatafora J."/>
            <person name="Crous P."/>
            <person name="Grigoriev I."/>
        </authorList>
    </citation>
    <scope>NUCLEOTIDE SEQUENCE</scope>
    <source>
        <strain evidence="2">CBS 279.74</strain>
    </source>
</reference>
<organism evidence="2 3">
    <name type="scientific">Pleomassaria siparia CBS 279.74</name>
    <dbReference type="NCBI Taxonomy" id="1314801"/>
    <lineage>
        <taxon>Eukaryota</taxon>
        <taxon>Fungi</taxon>
        <taxon>Dikarya</taxon>
        <taxon>Ascomycota</taxon>
        <taxon>Pezizomycotina</taxon>
        <taxon>Dothideomycetes</taxon>
        <taxon>Pleosporomycetidae</taxon>
        <taxon>Pleosporales</taxon>
        <taxon>Pleomassariaceae</taxon>
        <taxon>Pleomassaria</taxon>
    </lineage>
</organism>
<accession>A0A6G1KGW5</accession>
<dbReference type="EMBL" id="MU005767">
    <property type="protein sequence ID" value="KAF2711722.1"/>
    <property type="molecule type" value="Genomic_DNA"/>
</dbReference>
<evidence type="ECO:0000256" key="1">
    <source>
        <dbReference type="SAM" id="MobiDB-lite"/>
    </source>
</evidence>
<keyword evidence="3" id="KW-1185">Reference proteome</keyword>
<protein>
    <submittedName>
        <fullName evidence="2">Uncharacterized protein</fullName>
    </submittedName>
</protein>
<proteinExistence type="predicted"/>
<sequence>MANSAPKSRLGGWRLEVGGWKVGDCPRRSTLHAGRWSLVARRSTANTGRFSNSSSGRYPQVAGRVHNLVPVLSRLRPCIDKYSRQLRCPWPLPCCHPIHVCRICIAHQDQPSQQRGMHCQAVRARQRETAFCPHGTQHSGWAVNPHPSASHPMSSQSPSQQEQQPLEGQSSHARPPPSVSPPPVPPGPE</sequence>